<proteinExistence type="predicted"/>
<dbReference type="STRING" id="706570.PT85_12940"/>
<evidence type="ECO:0008006" key="5">
    <source>
        <dbReference type="Google" id="ProtNLM"/>
    </source>
</evidence>
<evidence type="ECO:0000256" key="1">
    <source>
        <dbReference type="SAM" id="MobiDB-lite"/>
    </source>
</evidence>
<reference evidence="3 4" key="1">
    <citation type="submission" date="2014-11" db="EMBL/GenBank/DDBJ databases">
        <title>Genome sequence of Pseudomonas tuomuerensis JCM 14085.</title>
        <authorList>
            <person name="Shin S.-K."/>
            <person name="Yi H."/>
        </authorList>
    </citation>
    <scope>NUCLEOTIDE SEQUENCE [LARGE SCALE GENOMIC DNA]</scope>
    <source>
        <strain evidence="3 4">JCM 14085</strain>
    </source>
</reference>
<dbReference type="EMBL" id="JTAK01000005">
    <property type="protein sequence ID" value="KHO64367.1"/>
    <property type="molecule type" value="Genomic_DNA"/>
</dbReference>
<name>A0A0B3BYA1_9PSED</name>
<feature type="chain" id="PRO_5002097894" description="Fap" evidence="2">
    <location>
        <begin position="22"/>
        <end position="144"/>
    </location>
</feature>
<keyword evidence="2" id="KW-0732">Signal</keyword>
<dbReference type="Proteomes" id="UP000030980">
    <property type="component" value="Unassembled WGS sequence"/>
</dbReference>
<sequence length="144" mass="14791">MVLKQFVLGLGVAIIAGEAFAAGDGTIVIQRELQPRVAFRQTMVPDPHPIAVNPNVSSQVNNQLSGLELSDGDFAHITSGQRLGHASLADGDLPGLDGIPSTNTRLPGMSAGRAGSSGGNSISSQVNRSVQRGLAPLQNLTGGR</sequence>
<keyword evidence="4" id="KW-1185">Reference proteome</keyword>
<dbReference type="AlphaFoldDB" id="A0A0B3BYA1"/>
<gene>
    <name evidence="3" type="ORF">PT85_12940</name>
</gene>
<comment type="caution">
    <text evidence="3">The sequence shown here is derived from an EMBL/GenBank/DDBJ whole genome shotgun (WGS) entry which is preliminary data.</text>
</comment>
<accession>A0A0B3BYA1</accession>
<feature type="signal peptide" evidence="2">
    <location>
        <begin position="1"/>
        <end position="21"/>
    </location>
</feature>
<organism evidence="3 4">
    <name type="scientific">Pseudomonas flexibilis</name>
    <dbReference type="NCBI Taxonomy" id="706570"/>
    <lineage>
        <taxon>Bacteria</taxon>
        <taxon>Pseudomonadati</taxon>
        <taxon>Pseudomonadota</taxon>
        <taxon>Gammaproteobacteria</taxon>
        <taxon>Pseudomonadales</taxon>
        <taxon>Pseudomonadaceae</taxon>
        <taxon>Pseudomonas</taxon>
    </lineage>
</organism>
<evidence type="ECO:0000313" key="3">
    <source>
        <dbReference type="EMBL" id="KHO64367.1"/>
    </source>
</evidence>
<feature type="region of interest" description="Disordered" evidence="1">
    <location>
        <begin position="99"/>
        <end position="144"/>
    </location>
</feature>
<dbReference type="OrthoDB" id="7024471at2"/>
<evidence type="ECO:0000313" key="4">
    <source>
        <dbReference type="Proteomes" id="UP000030980"/>
    </source>
</evidence>
<protein>
    <recommendedName>
        <fullName evidence="5">Fap</fullName>
    </recommendedName>
</protein>
<evidence type="ECO:0000256" key="2">
    <source>
        <dbReference type="SAM" id="SignalP"/>
    </source>
</evidence>
<feature type="compositionally biased region" description="Low complexity" evidence="1">
    <location>
        <begin position="108"/>
        <end position="124"/>
    </location>
</feature>